<keyword evidence="2" id="KW-1185">Reference proteome</keyword>
<reference evidence="1" key="1">
    <citation type="journal article" date="2019" name="Environ. Microbiol.">
        <title>Fungal ecological strategies reflected in gene transcription - a case study of two litter decomposers.</title>
        <authorList>
            <person name="Barbi F."/>
            <person name="Kohler A."/>
            <person name="Barry K."/>
            <person name="Baskaran P."/>
            <person name="Daum C."/>
            <person name="Fauchery L."/>
            <person name="Ihrmark K."/>
            <person name="Kuo A."/>
            <person name="LaButti K."/>
            <person name="Lipzen A."/>
            <person name="Morin E."/>
            <person name="Grigoriev I.V."/>
            <person name="Henrissat B."/>
            <person name="Lindahl B."/>
            <person name="Martin F."/>
        </authorList>
    </citation>
    <scope>NUCLEOTIDE SEQUENCE</scope>
    <source>
        <strain evidence="1">JB14</strain>
    </source>
</reference>
<proteinExistence type="predicted"/>
<gene>
    <name evidence="1" type="ORF">BT96DRAFT_838436</name>
</gene>
<sequence length="89" mass="10162">SLLLNKIDIHFLSSLIDLHLCLYLDEIQAELEKSCRIYVSIPTLVWALRKLDISPKTVSICALECNNSEQSLYMLQITKLAPARYACIH</sequence>
<dbReference type="OrthoDB" id="3012036at2759"/>
<organism evidence="1 2">
    <name type="scientific">Gymnopus androsaceus JB14</name>
    <dbReference type="NCBI Taxonomy" id="1447944"/>
    <lineage>
        <taxon>Eukaryota</taxon>
        <taxon>Fungi</taxon>
        <taxon>Dikarya</taxon>
        <taxon>Basidiomycota</taxon>
        <taxon>Agaricomycotina</taxon>
        <taxon>Agaricomycetes</taxon>
        <taxon>Agaricomycetidae</taxon>
        <taxon>Agaricales</taxon>
        <taxon>Marasmiineae</taxon>
        <taxon>Omphalotaceae</taxon>
        <taxon>Gymnopus</taxon>
    </lineage>
</organism>
<accession>A0A6A4GNW5</accession>
<dbReference type="AlphaFoldDB" id="A0A6A4GNW5"/>
<dbReference type="EMBL" id="ML769838">
    <property type="protein sequence ID" value="KAE9386915.1"/>
    <property type="molecule type" value="Genomic_DNA"/>
</dbReference>
<dbReference type="Proteomes" id="UP000799118">
    <property type="component" value="Unassembled WGS sequence"/>
</dbReference>
<evidence type="ECO:0000313" key="1">
    <source>
        <dbReference type="EMBL" id="KAE9386915.1"/>
    </source>
</evidence>
<evidence type="ECO:0000313" key="2">
    <source>
        <dbReference type="Proteomes" id="UP000799118"/>
    </source>
</evidence>
<name>A0A6A4GNW5_9AGAR</name>
<feature type="non-terminal residue" evidence="1">
    <location>
        <position position="1"/>
    </location>
</feature>
<protein>
    <submittedName>
        <fullName evidence="1">Uncharacterized protein</fullName>
    </submittedName>
</protein>